<comment type="function">
    <text evidence="7">Microtubule inner protein (MIP) part of the dynein-decorated doublet microtubules (DMTs) in cilia axoneme, which is required for motile cilia beating.</text>
</comment>
<organism>
    <name type="scientific">Branchiostoma floridae</name>
    <name type="common">Florida lancelet</name>
    <name type="synonym">Amphioxus</name>
    <dbReference type="NCBI Taxonomy" id="7739"/>
    <lineage>
        <taxon>Eukaryota</taxon>
        <taxon>Metazoa</taxon>
        <taxon>Chordata</taxon>
        <taxon>Cephalochordata</taxon>
        <taxon>Leptocardii</taxon>
        <taxon>Amphioxiformes</taxon>
        <taxon>Branchiostomatidae</taxon>
        <taxon>Branchiostoma</taxon>
    </lineage>
</organism>
<dbReference type="Proteomes" id="UP000001554">
    <property type="component" value="Chromosome 14"/>
</dbReference>
<dbReference type="EMBL" id="GG666627">
    <property type="protein sequence ID" value="EEN47609.1"/>
    <property type="molecule type" value="Genomic_DNA"/>
</dbReference>
<accession>C3ZI84</accession>
<dbReference type="InterPro" id="IPR054709">
    <property type="entry name" value="CFAP107"/>
</dbReference>
<dbReference type="InterPro" id="IPR037662">
    <property type="entry name" value="CFAP68/107"/>
</dbReference>
<dbReference type="PANTHER" id="PTHR31180:SF2">
    <property type="entry name" value="CILIA- AND FLAGELLA-ASSOCIATED PROTEIN 107"/>
    <property type="match status" value="1"/>
</dbReference>
<evidence type="ECO:0000256" key="2">
    <source>
        <dbReference type="ARBA" id="ARBA00022490"/>
    </source>
</evidence>
<dbReference type="RefSeq" id="XP_035697457.1">
    <property type="nucleotide sequence ID" value="XM_035841564.1"/>
</dbReference>
<comment type="subcellular location">
    <subcellularLocation>
        <location evidence="1">Cytoplasm</location>
        <location evidence="1">Cytoskeleton</location>
        <location evidence="1">Flagellum axoneme</location>
    </subcellularLocation>
</comment>
<dbReference type="GO" id="GO:0005879">
    <property type="term" value="C:axonemal microtubule"/>
    <property type="evidence" value="ECO:0000318"/>
    <property type="project" value="GO_Central"/>
</dbReference>
<dbReference type="GO" id="GO:0030317">
    <property type="term" value="P:flagellated sperm motility"/>
    <property type="evidence" value="ECO:0007669"/>
    <property type="project" value="InterPro"/>
</dbReference>
<evidence type="ECO:0000256" key="1">
    <source>
        <dbReference type="ARBA" id="ARBA00004611"/>
    </source>
</evidence>
<evidence type="ECO:0000313" key="12">
    <source>
        <dbReference type="RefSeq" id="XP_035697457.1"/>
    </source>
</evidence>
<dbReference type="KEGG" id="bfo:118430595"/>
<keyword evidence="4" id="KW-0969">Cilium</keyword>
<evidence type="ECO:0000313" key="10">
    <source>
        <dbReference type="Proteomes" id="UP000001554"/>
    </source>
</evidence>
<dbReference type="PANTHER" id="PTHR31180">
    <property type="entry name" value="CILIA- AND FLAGELLA-ASSOCIATED PROTEIN 107-RELATED"/>
    <property type="match status" value="1"/>
</dbReference>
<evidence type="ECO:0000256" key="6">
    <source>
        <dbReference type="ARBA" id="ARBA00023273"/>
    </source>
</evidence>
<protein>
    <submittedName>
        <fullName evidence="11">Uncharacterized protein C1orf158 homolog isoform X1</fullName>
    </submittedName>
    <submittedName>
        <fullName evidence="12">Uncharacterized protein C1orf158 homolog isoform X2</fullName>
    </submittedName>
</protein>
<evidence type="ECO:0000256" key="4">
    <source>
        <dbReference type="ARBA" id="ARBA00023069"/>
    </source>
</evidence>
<keyword evidence="2" id="KW-0963">Cytoplasm</keyword>
<comment type="subunit">
    <text evidence="8">Microtubule inner protein component of sperm flagellar doublet microtubules.</text>
</comment>
<keyword evidence="6" id="KW-0966">Cell projection</keyword>
<evidence type="ECO:0000256" key="7">
    <source>
        <dbReference type="ARBA" id="ARBA00035003"/>
    </source>
</evidence>
<name>C3ZI84_BRAFL</name>
<dbReference type="InParanoid" id="C3ZI84"/>
<proteinExistence type="predicted"/>
<evidence type="ECO:0000313" key="11">
    <source>
        <dbReference type="RefSeq" id="XP_035697456.1"/>
    </source>
</evidence>
<dbReference type="RefSeq" id="XP_035697456.1">
    <property type="nucleotide sequence ID" value="XM_035841563.1"/>
</dbReference>
<keyword evidence="10" id="KW-1185">Reference proteome</keyword>
<evidence type="ECO:0000256" key="5">
    <source>
        <dbReference type="ARBA" id="ARBA00023212"/>
    </source>
</evidence>
<reference evidence="10" key="2">
    <citation type="journal article" date="2020" name="Nat. Ecol. Evol.">
        <title>Deeply conserved synteny resolves early events in vertebrate evolution.</title>
        <authorList>
            <person name="Simakov O."/>
            <person name="Marletaz F."/>
            <person name="Yue J.X."/>
            <person name="O'Connell B."/>
            <person name="Jenkins J."/>
            <person name="Brandt A."/>
            <person name="Calef R."/>
            <person name="Tung C.H."/>
            <person name="Huang T.K."/>
            <person name="Schmutz J."/>
            <person name="Satoh N."/>
            <person name="Yu J.K."/>
            <person name="Putnam N.H."/>
            <person name="Green R.E."/>
            <person name="Rokhsar D.S."/>
        </authorList>
    </citation>
    <scope>NUCLEOTIDE SEQUENCE [LARGE SCALE GENOMIC DNA]</scope>
    <source>
        <strain evidence="10">S238N-H82</strain>
    </source>
</reference>
<reference evidence="11 12" key="3">
    <citation type="submission" date="2025-04" db="UniProtKB">
        <authorList>
            <consortium name="RefSeq"/>
        </authorList>
    </citation>
    <scope>IDENTIFICATION</scope>
    <source>
        <strain evidence="11 12">S238N-H82</strain>
        <tissue evidence="11 12">Testes</tissue>
    </source>
</reference>
<evidence type="ECO:0000256" key="3">
    <source>
        <dbReference type="ARBA" id="ARBA00022846"/>
    </source>
</evidence>
<sequence>MAQGDPRKWNMPGWRIEQRYANRVLIGNWSEERYQFEKGRYRHTSTHRLDFRDWKGHKPDITIRRAALQRNEGLPKSLVFDHHGKHYSNNMISWYDQQFNKRELDEGTLPKLRTWDGHRLAWAPEKSDYPLQGSSTNWGLYPKLQEKWRKQNETLSGEYNTIYSSSWVQHPKEAMTFRKYATPKPISSHLHQPNKVNKDLTLRSVSLLRNGAAPPESAAMTGYIKPMPQSAGSQFAVGSAMGDAKMERIATVA</sequence>
<keyword evidence="5" id="KW-0206">Cytoskeleton</keyword>
<dbReference type="GeneID" id="118430595"/>
<reference evidence="9" key="1">
    <citation type="journal article" date="2008" name="Nature">
        <title>The amphioxus genome and the evolution of the chordate karyotype.</title>
        <authorList>
            <consortium name="US DOE Joint Genome Institute (JGI-PGF)"/>
            <person name="Putnam N.H."/>
            <person name="Butts T."/>
            <person name="Ferrier D.E.K."/>
            <person name="Furlong R.F."/>
            <person name="Hellsten U."/>
            <person name="Kawashima T."/>
            <person name="Robinson-Rechavi M."/>
            <person name="Shoguchi E."/>
            <person name="Terry A."/>
            <person name="Yu J.-K."/>
            <person name="Benito-Gutierrez E.L."/>
            <person name="Dubchak I."/>
            <person name="Garcia-Fernandez J."/>
            <person name="Gibson-Brown J.J."/>
            <person name="Grigoriev I.V."/>
            <person name="Horton A.C."/>
            <person name="de Jong P.J."/>
            <person name="Jurka J."/>
            <person name="Kapitonov V.V."/>
            <person name="Kohara Y."/>
            <person name="Kuroki Y."/>
            <person name="Lindquist E."/>
            <person name="Lucas S."/>
            <person name="Osoegawa K."/>
            <person name="Pennacchio L.A."/>
            <person name="Salamov A.A."/>
            <person name="Satou Y."/>
            <person name="Sauka-Spengler T."/>
            <person name="Schmutz J."/>
            <person name="Shin-I T."/>
            <person name="Toyoda A."/>
            <person name="Bronner-Fraser M."/>
            <person name="Fujiyama A."/>
            <person name="Holland L.Z."/>
            <person name="Holland P.W.H."/>
            <person name="Satoh N."/>
            <person name="Rokhsar D.S."/>
        </authorList>
    </citation>
    <scope>NUCLEOTIDE SEQUENCE [LARGE SCALE GENOMIC DNA]</scope>
    <source>
        <strain evidence="9">S238N-H82</strain>
        <tissue evidence="9">Testes</tissue>
    </source>
</reference>
<dbReference type="OMA" id="EKTPQCI"/>
<keyword evidence="3" id="KW-0282">Flagellum</keyword>
<dbReference type="OrthoDB" id="8185227at2759"/>
<dbReference type="eggNOG" id="ENOG502RZRC">
    <property type="taxonomic scope" value="Eukaryota"/>
</dbReference>
<gene>
    <name evidence="11 12" type="primary">LOC118430595</name>
    <name evidence="9" type="ORF">BRAFLDRAFT_80694</name>
</gene>
<dbReference type="AlphaFoldDB" id="C3ZI84"/>
<evidence type="ECO:0000256" key="8">
    <source>
        <dbReference type="ARBA" id="ARBA00046435"/>
    </source>
</evidence>
<dbReference type="Pfam" id="PF22595">
    <property type="entry name" value="CFAP107"/>
    <property type="match status" value="1"/>
</dbReference>
<evidence type="ECO:0000313" key="9">
    <source>
        <dbReference type="EMBL" id="EEN47609.1"/>
    </source>
</evidence>
<dbReference type="STRING" id="7739.C3ZI84"/>